<evidence type="ECO:0000313" key="9">
    <source>
        <dbReference type="EMBL" id="KAL0490552.1"/>
    </source>
</evidence>
<organism evidence="8 10">
    <name type="scientific">Acrasis kona</name>
    <dbReference type="NCBI Taxonomy" id="1008807"/>
    <lineage>
        <taxon>Eukaryota</taxon>
        <taxon>Discoba</taxon>
        <taxon>Heterolobosea</taxon>
        <taxon>Tetramitia</taxon>
        <taxon>Eutetramitia</taxon>
        <taxon>Acrasidae</taxon>
        <taxon>Acrasis</taxon>
    </lineage>
</organism>
<dbReference type="GO" id="GO:0016020">
    <property type="term" value="C:membrane"/>
    <property type="evidence" value="ECO:0007669"/>
    <property type="project" value="UniProtKB-SubCell"/>
</dbReference>
<sequence length="292" mass="33992">MITTVSEITVDEAECLKKTEGPEKKENIHKFAKVKTERSKQLADGYSNEKRMMEITSISLFACFFFYNVYIIFPYINSTTAALMLLVAVVVGMLMADFVSGVIHWAADTWGTTEWAFVGNTFIRSFREHHIDPAAITRHDWIETNGDNALVSIFFLLPPHIINLLFYGSLPVPGMKLDNFQLFTLIFNVTFSLFIAFTNQFHKWAHSPIQPTIVRKMQEYGLILSRQNHLVHHKSPFDCYYCITTGWLNPFLTRIEFWRRFEELISYTTGLLPRSDDMKWNDHIDLLKDKKK</sequence>
<proteinExistence type="inferred from homology"/>
<reference evidence="8 10" key="1">
    <citation type="submission" date="2024-03" db="EMBL/GenBank/DDBJ databases">
        <title>The Acrasis kona genome and developmental transcriptomes reveal deep origins of eukaryotic multicellular pathways.</title>
        <authorList>
            <person name="Sheikh S."/>
            <person name="Fu C.-J."/>
            <person name="Brown M.W."/>
            <person name="Baldauf S.L."/>
        </authorList>
    </citation>
    <scope>NUCLEOTIDE SEQUENCE [LARGE SCALE GENOMIC DNA]</scope>
    <source>
        <strain evidence="8 10">ATCC MYA-3509</strain>
    </source>
</reference>
<dbReference type="Pfam" id="PF10520">
    <property type="entry name" value="Lipid_desat"/>
    <property type="match status" value="1"/>
</dbReference>
<dbReference type="AlphaFoldDB" id="A0AAW2YL99"/>
<dbReference type="InterPro" id="IPR019547">
    <property type="entry name" value="Lipid_desat"/>
</dbReference>
<evidence type="ECO:0000313" key="10">
    <source>
        <dbReference type="Proteomes" id="UP001431209"/>
    </source>
</evidence>
<evidence type="ECO:0000256" key="3">
    <source>
        <dbReference type="ARBA" id="ARBA00022692"/>
    </source>
</evidence>
<keyword evidence="5 6" id="KW-0472">Membrane</keyword>
<feature type="transmembrane region" description="Helical" evidence="6">
    <location>
        <begin position="82"/>
        <end position="107"/>
    </location>
</feature>
<comment type="caution">
    <text evidence="8">The sequence shown here is derived from an EMBL/GenBank/DDBJ whole genome shotgun (WGS) entry which is preliminary data.</text>
</comment>
<gene>
    <name evidence="9" type="ORF">AKO1_003051</name>
    <name evidence="8" type="ORF">AKO1_005553</name>
</gene>
<dbReference type="InterPro" id="IPR052601">
    <property type="entry name" value="Plasmalogen_desaturase"/>
</dbReference>
<feature type="transmembrane region" description="Helical" evidence="6">
    <location>
        <begin position="180"/>
        <end position="197"/>
    </location>
</feature>
<dbReference type="EMBL" id="JAOPGA020001695">
    <property type="protein sequence ID" value="KAL0490552.1"/>
    <property type="molecule type" value="Genomic_DNA"/>
</dbReference>
<evidence type="ECO:0000256" key="1">
    <source>
        <dbReference type="ARBA" id="ARBA00004141"/>
    </source>
</evidence>
<dbReference type="PANTHER" id="PTHR48177:SF1">
    <property type="entry name" value="PLASMANYLETHANOLAMINE DESATURASE 1"/>
    <property type="match status" value="1"/>
</dbReference>
<evidence type="ECO:0000313" key="8">
    <source>
        <dbReference type="EMBL" id="KAL0477630.1"/>
    </source>
</evidence>
<dbReference type="GO" id="GO:0016491">
    <property type="term" value="F:oxidoreductase activity"/>
    <property type="evidence" value="ECO:0007669"/>
    <property type="project" value="TreeGrafter"/>
</dbReference>
<comment type="subcellular location">
    <subcellularLocation>
        <location evidence="1">Membrane</location>
        <topology evidence="1">Multi-pass membrane protein</topology>
    </subcellularLocation>
</comment>
<keyword evidence="4 6" id="KW-1133">Transmembrane helix</keyword>
<accession>A0AAW2YL99</accession>
<feature type="transmembrane region" description="Helical" evidence="6">
    <location>
        <begin position="148"/>
        <end position="168"/>
    </location>
</feature>
<comment type="similarity">
    <text evidence="2">Belongs to the fatty acid desaturase CarF family.</text>
</comment>
<evidence type="ECO:0000259" key="7">
    <source>
        <dbReference type="Pfam" id="PF10520"/>
    </source>
</evidence>
<dbReference type="EMBL" id="JAOPGA020000204">
    <property type="protein sequence ID" value="KAL0477630.1"/>
    <property type="molecule type" value="Genomic_DNA"/>
</dbReference>
<evidence type="ECO:0000256" key="5">
    <source>
        <dbReference type="ARBA" id="ARBA00023136"/>
    </source>
</evidence>
<keyword evidence="3 6" id="KW-0812">Transmembrane</keyword>
<dbReference type="Proteomes" id="UP001431209">
    <property type="component" value="Unassembled WGS sequence"/>
</dbReference>
<protein>
    <submittedName>
        <fullName evidence="8">Plasmanylethanolamine desaturase</fullName>
    </submittedName>
</protein>
<keyword evidence="10" id="KW-1185">Reference proteome</keyword>
<dbReference type="PANTHER" id="PTHR48177">
    <property type="entry name" value="TRANSMEMBRANE PROTEIN 189"/>
    <property type="match status" value="1"/>
</dbReference>
<evidence type="ECO:0000256" key="6">
    <source>
        <dbReference type="SAM" id="Phobius"/>
    </source>
</evidence>
<evidence type="ECO:0000256" key="4">
    <source>
        <dbReference type="ARBA" id="ARBA00022989"/>
    </source>
</evidence>
<name>A0AAW2YL99_9EUKA</name>
<evidence type="ECO:0000256" key="2">
    <source>
        <dbReference type="ARBA" id="ARBA00007620"/>
    </source>
</evidence>
<feature type="transmembrane region" description="Helical" evidence="6">
    <location>
        <begin position="58"/>
        <end position="76"/>
    </location>
</feature>
<feature type="domain" description="Lipid desaturase" evidence="7">
    <location>
        <begin position="93"/>
        <end position="276"/>
    </location>
</feature>